<dbReference type="Pfam" id="PF00126">
    <property type="entry name" value="HTH_1"/>
    <property type="match status" value="1"/>
</dbReference>
<dbReference type="Pfam" id="PF03466">
    <property type="entry name" value="LysR_substrate"/>
    <property type="match status" value="1"/>
</dbReference>
<evidence type="ECO:0000256" key="3">
    <source>
        <dbReference type="ARBA" id="ARBA00023125"/>
    </source>
</evidence>
<dbReference type="Gene3D" id="1.10.10.10">
    <property type="entry name" value="Winged helix-like DNA-binding domain superfamily/Winged helix DNA-binding domain"/>
    <property type="match status" value="1"/>
</dbReference>
<dbReference type="InterPro" id="IPR000847">
    <property type="entry name" value="LysR_HTH_N"/>
</dbReference>
<dbReference type="GO" id="GO:0006351">
    <property type="term" value="P:DNA-templated transcription"/>
    <property type="evidence" value="ECO:0007669"/>
    <property type="project" value="TreeGrafter"/>
</dbReference>
<dbReference type="PROSITE" id="PS50931">
    <property type="entry name" value="HTH_LYSR"/>
    <property type="match status" value="1"/>
</dbReference>
<dbReference type="PANTHER" id="PTHR30537">
    <property type="entry name" value="HTH-TYPE TRANSCRIPTIONAL REGULATOR"/>
    <property type="match status" value="1"/>
</dbReference>
<keyword evidence="4" id="KW-0804">Transcription</keyword>
<evidence type="ECO:0000256" key="1">
    <source>
        <dbReference type="ARBA" id="ARBA00009437"/>
    </source>
</evidence>
<dbReference type="GO" id="GO:0043565">
    <property type="term" value="F:sequence-specific DNA binding"/>
    <property type="evidence" value="ECO:0007669"/>
    <property type="project" value="TreeGrafter"/>
</dbReference>
<dbReference type="PRINTS" id="PR00039">
    <property type="entry name" value="HTHLYSR"/>
</dbReference>
<dbReference type="InterPro" id="IPR005119">
    <property type="entry name" value="LysR_subst-bd"/>
</dbReference>
<keyword evidence="2" id="KW-0805">Transcription regulation</keyword>
<protein>
    <recommendedName>
        <fullName evidence="5">HTH lysR-type domain-containing protein</fullName>
    </recommendedName>
</protein>
<gene>
    <name evidence="6" type="ORF">JF50_00490</name>
</gene>
<organism evidence="6 7">
    <name type="scientific">Pseudoalteromonas luteoviolacea</name>
    <dbReference type="NCBI Taxonomy" id="43657"/>
    <lineage>
        <taxon>Bacteria</taxon>
        <taxon>Pseudomonadati</taxon>
        <taxon>Pseudomonadota</taxon>
        <taxon>Gammaproteobacteria</taxon>
        <taxon>Alteromonadales</taxon>
        <taxon>Pseudoalteromonadaceae</taxon>
        <taxon>Pseudoalteromonas</taxon>
    </lineage>
</organism>
<name>A0A0C1QI33_9GAMM</name>
<evidence type="ECO:0000256" key="2">
    <source>
        <dbReference type="ARBA" id="ARBA00023015"/>
    </source>
</evidence>
<comment type="caution">
    <text evidence="6">The sequence shown here is derived from an EMBL/GenBank/DDBJ whole genome shotgun (WGS) entry which is preliminary data.</text>
</comment>
<dbReference type="AlphaFoldDB" id="A0A0C1QI33"/>
<dbReference type="RefSeq" id="WP_039607586.1">
    <property type="nucleotide sequence ID" value="NZ_JWIC01000001.1"/>
</dbReference>
<dbReference type="EMBL" id="JWIC01000001">
    <property type="protein sequence ID" value="KID58980.1"/>
    <property type="molecule type" value="Genomic_DNA"/>
</dbReference>
<dbReference type="OrthoDB" id="5526340at2"/>
<keyword evidence="3" id="KW-0238">DNA-binding</keyword>
<sequence length="293" mass="33341">MSKLPPLKSMQAFEATARHLSFSLAAQELCVSQSAISHQIKSLELFLDKKLFTRSNNKISLTGDGDIFFSVIRECFKRMQTVTDHLILEKNVKLKVIAQTAIAVEWMAPRIPEFNELHPDISIDFSMTGEAEVTDPLEYDVLVGAWPAPPNFITKQIREEYWFPVCAPEIYKKLDLKRPQSLLDFPLISSENGQDWLIWIQQQKLDIPRNLTVQHVSHGLLAAKIAQGKGGIAMSSDFIINNSIKQGQLIALDNLSFHLPWGDFFIHFSAGSHYRDQIETFVEWLIEECNKGK</sequence>
<dbReference type="PANTHER" id="PTHR30537:SF26">
    <property type="entry name" value="GLYCINE CLEAVAGE SYSTEM TRANSCRIPTIONAL ACTIVATOR"/>
    <property type="match status" value="1"/>
</dbReference>
<dbReference type="SUPFAM" id="SSF53850">
    <property type="entry name" value="Periplasmic binding protein-like II"/>
    <property type="match status" value="1"/>
</dbReference>
<comment type="similarity">
    <text evidence="1">Belongs to the LysR transcriptional regulatory family.</text>
</comment>
<evidence type="ECO:0000259" key="5">
    <source>
        <dbReference type="PROSITE" id="PS50931"/>
    </source>
</evidence>
<dbReference type="InterPro" id="IPR036390">
    <property type="entry name" value="WH_DNA-bd_sf"/>
</dbReference>
<evidence type="ECO:0000313" key="7">
    <source>
        <dbReference type="Proteomes" id="UP000031327"/>
    </source>
</evidence>
<dbReference type="Gene3D" id="3.40.190.10">
    <property type="entry name" value="Periplasmic binding protein-like II"/>
    <property type="match status" value="2"/>
</dbReference>
<dbReference type="Proteomes" id="UP000031327">
    <property type="component" value="Unassembled WGS sequence"/>
</dbReference>
<dbReference type="InterPro" id="IPR036388">
    <property type="entry name" value="WH-like_DNA-bd_sf"/>
</dbReference>
<feature type="domain" description="HTH lysR-type" evidence="5">
    <location>
        <begin position="5"/>
        <end position="62"/>
    </location>
</feature>
<proteinExistence type="inferred from homology"/>
<evidence type="ECO:0000256" key="4">
    <source>
        <dbReference type="ARBA" id="ARBA00023163"/>
    </source>
</evidence>
<dbReference type="InterPro" id="IPR058163">
    <property type="entry name" value="LysR-type_TF_proteobact-type"/>
</dbReference>
<evidence type="ECO:0000313" key="6">
    <source>
        <dbReference type="EMBL" id="KID58980.1"/>
    </source>
</evidence>
<reference evidence="6 7" key="1">
    <citation type="submission" date="2014-12" db="EMBL/GenBank/DDBJ databases">
        <title>Draft Genome Sequence of Pseudoalteromonas luteoviolacea HI1.</title>
        <authorList>
            <person name="Asahina A.Y."/>
            <person name="Hadfield M.G."/>
        </authorList>
    </citation>
    <scope>NUCLEOTIDE SEQUENCE [LARGE SCALE GENOMIC DNA]</scope>
    <source>
        <strain evidence="6 7">HI1</strain>
    </source>
</reference>
<accession>A0A0C1QI33</accession>
<dbReference type="SUPFAM" id="SSF46785">
    <property type="entry name" value="Winged helix' DNA-binding domain"/>
    <property type="match status" value="1"/>
</dbReference>
<dbReference type="GO" id="GO:0003700">
    <property type="term" value="F:DNA-binding transcription factor activity"/>
    <property type="evidence" value="ECO:0007669"/>
    <property type="project" value="InterPro"/>
</dbReference>